<evidence type="ECO:0000313" key="2">
    <source>
        <dbReference type="Proteomes" id="UP000245999"/>
    </source>
</evidence>
<dbReference type="KEGG" id="hnv:DDQ68_18750"/>
<reference evidence="2" key="1">
    <citation type="submission" date="2018-04" db="EMBL/GenBank/DDBJ databases">
        <title>Complete genome of Antarctic heterotrophic bacterium Hymenobacter nivis.</title>
        <authorList>
            <person name="Terashima M."/>
        </authorList>
    </citation>
    <scope>NUCLEOTIDE SEQUENCE [LARGE SCALE GENOMIC DNA]</scope>
    <source>
        <strain evidence="2">NBRC 111535</strain>
    </source>
</reference>
<dbReference type="Proteomes" id="UP000245999">
    <property type="component" value="Chromosome"/>
</dbReference>
<keyword evidence="2" id="KW-1185">Reference proteome</keyword>
<protein>
    <submittedName>
        <fullName evidence="1">Uncharacterized protein</fullName>
    </submittedName>
</protein>
<gene>
    <name evidence="1" type="ORF">DDQ68_18750</name>
</gene>
<sequence length="42" mass="4799">MSDLGLADWQRTEPLITVRRRSKWPLLEVVNGILYVLKNGCG</sequence>
<evidence type="ECO:0000313" key="1">
    <source>
        <dbReference type="EMBL" id="AWM34635.1"/>
    </source>
</evidence>
<dbReference type="AlphaFoldDB" id="A0A2Z3GUF7"/>
<dbReference type="OrthoDB" id="966067at2"/>
<proteinExistence type="predicted"/>
<name>A0A2Z3GUF7_9BACT</name>
<organism evidence="1 2">
    <name type="scientific">Hymenobacter nivis</name>
    <dbReference type="NCBI Taxonomy" id="1850093"/>
    <lineage>
        <taxon>Bacteria</taxon>
        <taxon>Pseudomonadati</taxon>
        <taxon>Bacteroidota</taxon>
        <taxon>Cytophagia</taxon>
        <taxon>Cytophagales</taxon>
        <taxon>Hymenobacteraceae</taxon>
        <taxon>Hymenobacter</taxon>
    </lineage>
</organism>
<accession>A0A2Z3GUF7</accession>
<dbReference type="EMBL" id="CP029145">
    <property type="protein sequence ID" value="AWM34635.1"/>
    <property type="molecule type" value="Genomic_DNA"/>
</dbReference>